<protein>
    <submittedName>
        <fullName evidence="6">LysR family transcriptional regulator</fullName>
    </submittedName>
</protein>
<keyword evidence="7" id="KW-1185">Reference proteome</keyword>
<dbReference type="EMBL" id="JAATNW010000003">
    <property type="protein sequence ID" value="NMH59399.1"/>
    <property type="molecule type" value="Genomic_DNA"/>
</dbReference>
<dbReference type="Gene3D" id="1.10.10.10">
    <property type="entry name" value="Winged helix-like DNA-binding domain superfamily/Winged helix DNA-binding domain"/>
    <property type="match status" value="1"/>
</dbReference>
<dbReference type="PROSITE" id="PS50931">
    <property type="entry name" value="HTH_LYSR"/>
    <property type="match status" value="1"/>
</dbReference>
<dbReference type="InterPro" id="IPR037402">
    <property type="entry name" value="YidZ_PBP2"/>
</dbReference>
<comment type="caution">
    <text evidence="6">The sequence shown here is derived from an EMBL/GenBank/DDBJ whole genome shotgun (WGS) entry which is preliminary data.</text>
</comment>
<keyword evidence="2" id="KW-0805">Transcription regulation</keyword>
<evidence type="ECO:0000256" key="1">
    <source>
        <dbReference type="ARBA" id="ARBA00009437"/>
    </source>
</evidence>
<dbReference type="InterPro" id="IPR036388">
    <property type="entry name" value="WH-like_DNA-bd_sf"/>
</dbReference>
<keyword evidence="3" id="KW-0238">DNA-binding</keyword>
<dbReference type="SUPFAM" id="SSF53850">
    <property type="entry name" value="Periplasmic binding protein-like II"/>
    <property type="match status" value="1"/>
</dbReference>
<dbReference type="InterPro" id="IPR036390">
    <property type="entry name" value="WH_DNA-bd_sf"/>
</dbReference>
<gene>
    <name evidence="6" type="ORF">HCJ96_05130</name>
</gene>
<dbReference type="InterPro" id="IPR005119">
    <property type="entry name" value="LysR_subst-bd"/>
</dbReference>
<dbReference type="PANTHER" id="PTHR30118:SF15">
    <property type="entry name" value="TRANSCRIPTIONAL REGULATORY PROTEIN"/>
    <property type="match status" value="1"/>
</dbReference>
<sequence>MLADKQLQQLDLNLLKVFEVLYLERNMTSASKVLFISPSAVSHAVKRLRSALDDELFVRKGMQLEPTPACKKIAPTVVDLLSKLRKTLQQCGQFELAQTQQTFVVAIHDALEPLVLPALQQQLQQRAPQAKLKSVKLDRNMVARQLTNRQVDVVIDVARAIQSPIKHQPLTSDNFAVLMARHNPVATAFSPDAYLSAEHIAVSNRSDGHVVEDISLLQLGLNRKITIRCQNYHSAKKIVKGTSLLLTLPSLLAAELLDADLQVMPLPVSVSALSTHLYWHQDTEQDESINWLRSAITTSFY</sequence>
<evidence type="ECO:0000256" key="4">
    <source>
        <dbReference type="ARBA" id="ARBA00023163"/>
    </source>
</evidence>
<evidence type="ECO:0000256" key="2">
    <source>
        <dbReference type="ARBA" id="ARBA00023015"/>
    </source>
</evidence>
<feature type="domain" description="HTH lysR-type" evidence="5">
    <location>
        <begin position="10"/>
        <end position="67"/>
    </location>
</feature>
<evidence type="ECO:0000313" key="6">
    <source>
        <dbReference type="EMBL" id="NMH59399.1"/>
    </source>
</evidence>
<dbReference type="Pfam" id="PF03466">
    <property type="entry name" value="LysR_substrate"/>
    <property type="match status" value="1"/>
</dbReference>
<accession>A0ABX1QYV8</accession>
<proteinExistence type="inferred from homology"/>
<organism evidence="6 7">
    <name type="scientific">Alteromonas ponticola</name>
    <dbReference type="NCBI Taxonomy" id="2720613"/>
    <lineage>
        <taxon>Bacteria</taxon>
        <taxon>Pseudomonadati</taxon>
        <taxon>Pseudomonadota</taxon>
        <taxon>Gammaproteobacteria</taxon>
        <taxon>Alteromonadales</taxon>
        <taxon>Alteromonadaceae</taxon>
        <taxon>Alteromonas/Salinimonas group</taxon>
        <taxon>Alteromonas</taxon>
    </lineage>
</organism>
<dbReference type="PANTHER" id="PTHR30118">
    <property type="entry name" value="HTH-TYPE TRANSCRIPTIONAL REGULATOR LEUO-RELATED"/>
    <property type="match status" value="1"/>
</dbReference>
<name>A0ABX1QYV8_9ALTE</name>
<dbReference type="SUPFAM" id="SSF46785">
    <property type="entry name" value="Winged helix' DNA-binding domain"/>
    <property type="match status" value="1"/>
</dbReference>
<reference evidence="6 7" key="1">
    <citation type="submission" date="2020-03" db="EMBL/GenBank/DDBJ databases">
        <title>Alteromonas ponticola sp. nov., isolated from seawater.</title>
        <authorList>
            <person name="Yoon J.-H."/>
            <person name="Kim Y.-O."/>
        </authorList>
    </citation>
    <scope>NUCLEOTIDE SEQUENCE [LARGE SCALE GENOMIC DNA]</scope>
    <source>
        <strain evidence="6 7">MYP5</strain>
    </source>
</reference>
<comment type="similarity">
    <text evidence="1">Belongs to the LysR transcriptional regulatory family.</text>
</comment>
<dbReference type="InterPro" id="IPR050389">
    <property type="entry name" value="LysR-type_TF"/>
</dbReference>
<dbReference type="Pfam" id="PF00126">
    <property type="entry name" value="HTH_1"/>
    <property type="match status" value="1"/>
</dbReference>
<dbReference type="CDD" id="cd08417">
    <property type="entry name" value="PBP2_Nitroaromatics_like"/>
    <property type="match status" value="1"/>
</dbReference>
<dbReference type="RefSeq" id="WP_169209978.1">
    <property type="nucleotide sequence ID" value="NZ_JAATNW010000003.1"/>
</dbReference>
<dbReference type="InterPro" id="IPR000847">
    <property type="entry name" value="LysR_HTH_N"/>
</dbReference>
<evidence type="ECO:0000256" key="3">
    <source>
        <dbReference type="ARBA" id="ARBA00023125"/>
    </source>
</evidence>
<evidence type="ECO:0000259" key="5">
    <source>
        <dbReference type="PROSITE" id="PS50931"/>
    </source>
</evidence>
<evidence type="ECO:0000313" key="7">
    <source>
        <dbReference type="Proteomes" id="UP000709336"/>
    </source>
</evidence>
<keyword evidence="4" id="KW-0804">Transcription</keyword>
<dbReference type="Proteomes" id="UP000709336">
    <property type="component" value="Unassembled WGS sequence"/>
</dbReference>
<dbReference type="Gene3D" id="3.40.190.10">
    <property type="entry name" value="Periplasmic binding protein-like II"/>
    <property type="match status" value="2"/>
</dbReference>